<keyword evidence="2 4" id="KW-0328">Glycosyltransferase</keyword>
<keyword evidence="7" id="KW-1185">Reference proteome</keyword>
<evidence type="ECO:0000256" key="4">
    <source>
        <dbReference type="RuleBase" id="RU003718"/>
    </source>
</evidence>
<sequence length="521" mass="58876">MSLKFLFVLTLITLSASDGYCYKILGVFPFPGISHNILSSKLMKGLLEAGHDVTMVGSLPIKDVPKGGKYNEIIIDGIVKHFQTTMSSMNMFDMEKEGFLKLLVTMSENFNTFLGLTFTDPKVQQLIHSGEKFDAVIVEQFSNDALKVFAHIFDCHLIILSSIGPNSWVNDLVGNPSPVSYAAHFTVGDFSKDLSIYNRGKNMLIYIGDYLLSNLYLLRKQDAIIRQYFPDAPPFMDLYTNVSLVLLNSHTSLYPALPVVPNMVEIGGYFIDPPKELPKDLKDILDNSPEGVIYFSLGSNLKSKDLPLERREFILRVLGKLKEKVLCKFEEDLPDRPKNVLIRKWLPQQDVLAHPNIKLFITHGGLLSTTETIYHGVPILAIPVFGDQNANADRAVAGGYGLKLEYLSPDFTEENLEKKLNELLHNPQYRNNVKSKQKVYHDRPEKPMKTAVYWIEYAIRHKGAPHLRVAGAKLPWYKYYMVDVLAVILLALLVVYKTGKCVVQKLFGKIKQTVSSEKKKN</sequence>
<dbReference type="GO" id="GO:0016020">
    <property type="term" value="C:membrane"/>
    <property type="evidence" value="ECO:0007669"/>
    <property type="project" value="UniProtKB-SubCell"/>
</dbReference>
<protein>
    <recommendedName>
        <fullName evidence="5">UDP-glucuronosyltransferase</fullName>
        <ecNumber evidence="5">2.4.1.17</ecNumber>
    </recommendedName>
</protein>
<gene>
    <name evidence="6" type="ORF">ABEB36_012371</name>
</gene>
<dbReference type="FunFam" id="3.40.50.2000:FF:000050">
    <property type="entry name" value="UDP-glucuronosyltransferase"/>
    <property type="match status" value="1"/>
</dbReference>
<evidence type="ECO:0000313" key="6">
    <source>
        <dbReference type="EMBL" id="KAL1491836.1"/>
    </source>
</evidence>
<dbReference type="Proteomes" id="UP001566132">
    <property type="component" value="Unassembled WGS sequence"/>
</dbReference>
<feature type="signal peptide" evidence="5">
    <location>
        <begin position="1"/>
        <end position="17"/>
    </location>
</feature>
<dbReference type="SUPFAM" id="SSF53756">
    <property type="entry name" value="UDP-Glycosyltransferase/glycogen phosphorylase"/>
    <property type="match status" value="1"/>
</dbReference>
<accession>A0ABD1EBQ2</accession>
<dbReference type="PANTHER" id="PTHR48043:SF159">
    <property type="entry name" value="EG:EG0003.4 PROTEIN-RELATED"/>
    <property type="match status" value="1"/>
</dbReference>
<comment type="caution">
    <text evidence="6">The sequence shown here is derived from an EMBL/GenBank/DDBJ whole genome shotgun (WGS) entry which is preliminary data.</text>
</comment>
<dbReference type="Pfam" id="PF00201">
    <property type="entry name" value="UDPGT"/>
    <property type="match status" value="1"/>
</dbReference>
<evidence type="ECO:0000256" key="2">
    <source>
        <dbReference type="ARBA" id="ARBA00022676"/>
    </source>
</evidence>
<comment type="catalytic activity">
    <reaction evidence="5">
        <text>glucuronate acceptor + UDP-alpha-D-glucuronate = acceptor beta-D-glucuronoside + UDP + H(+)</text>
        <dbReference type="Rhea" id="RHEA:21032"/>
        <dbReference type="ChEBI" id="CHEBI:15378"/>
        <dbReference type="ChEBI" id="CHEBI:58052"/>
        <dbReference type="ChEBI" id="CHEBI:58223"/>
        <dbReference type="ChEBI" id="CHEBI:132367"/>
        <dbReference type="ChEBI" id="CHEBI:132368"/>
        <dbReference type="EC" id="2.4.1.17"/>
    </reaction>
</comment>
<keyword evidence="5" id="KW-0812">Transmembrane</keyword>
<evidence type="ECO:0000256" key="1">
    <source>
        <dbReference type="ARBA" id="ARBA00009995"/>
    </source>
</evidence>
<comment type="similarity">
    <text evidence="1 4">Belongs to the UDP-glycosyltransferase family.</text>
</comment>
<comment type="subcellular location">
    <subcellularLocation>
        <location evidence="5">Membrane</location>
        <topology evidence="5">Single-pass membrane protein</topology>
    </subcellularLocation>
</comment>
<dbReference type="AlphaFoldDB" id="A0ABD1EBQ2"/>
<feature type="chain" id="PRO_5044534919" description="UDP-glucuronosyltransferase" evidence="5">
    <location>
        <begin position="18"/>
        <end position="521"/>
    </location>
</feature>
<keyword evidence="5" id="KW-1133">Transmembrane helix</keyword>
<dbReference type="Gene3D" id="3.40.50.2000">
    <property type="entry name" value="Glycogen Phosphorylase B"/>
    <property type="match status" value="1"/>
</dbReference>
<reference evidence="6 7" key="1">
    <citation type="submission" date="2024-05" db="EMBL/GenBank/DDBJ databases">
        <title>Genetic variation in Jamaican populations of the coffee berry borer (Hypothenemus hampei).</title>
        <authorList>
            <person name="Errbii M."/>
            <person name="Myrie A."/>
        </authorList>
    </citation>
    <scope>NUCLEOTIDE SEQUENCE [LARGE SCALE GENOMIC DNA]</scope>
    <source>
        <strain evidence="6">JA-Hopewell-2020-01-JO</strain>
        <tissue evidence="6">Whole body</tissue>
    </source>
</reference>
<keyword evidence="3 4" id="KW-0808">Transferase</keyword>
<evidence type="ECO:0000256" key="3">
    <source>
        <dbReference type="ARBA" id="ARBA00022679"/>
    </source>
</evidence>
<evidence type="ECO:0000313" key="7">
    <source>
        <dbReference type="Proteomes" id="UP001566132"/>
    </source>
</evidence>
<dbReference type="EMBL" id="JBDJPC010000009">
    <property type="protein sequence ID" value="KAL1491836.1"/>
    <property type="molecule type" value="Genomic_DNA"/>
</dbReference>
<dbReference type="InterPro" id="IPR050271">
    <property type="entry name" value="UDP-glycosyltransferase"/>
</dbReference>
<evidence type="ECO:0000256" key="5">
    <source>
        <dbReference type="RuleBase" id="RU362059"/>
    </source>
</evidence>
<dbReference type="EC" id="2.4.1.17" evidence="5"/>
<keyword evidence="5" id="KW-0472">Membrane</keyword>
<dbReference type="PANTHER" id="PTHR48043">
    <property type="entry name" value="EG:EG0003.4 PROTEIN-RELATED"/>
    <property type="match status" value="1"/>
</dbReference>
<dbReference type="InterPro" id="IPR002213">
    <property type="entry name" value="UDP_glucos_trans"/>
</dbReference>
<keyword evidence="5" id="KW-0732">Signal</keyword>
<name>A0ABD1EBQ2_HYPHA</name>
<dbReference type="InterPro" id="IPR035595">
    <property type="entry name" value="UDP_glycos_trans_CS"/>
</dbReference>
<dbReference type="PROSITE" id="PS00375">
    <property type="entry name" value="UDPGT"/>
    <property type="match status" value="1"/>
</dbReference>
<organism evidence="6 7">
    <name type="scientific">Hypothenemus hampei</name>
    <name type="common">Coffee berry borer</name>
    <dbReference type="NCBI Taxonomy" id="57062"/>
    <lineage>
        <taxon>Eukaryota</taxon>
        <taxon>Metazoa</taxon>
        <taxon>Ecdysozoa</taxon>
        <taxon>Arthropoda</taxon>
        <taxon>Hexapoda</taxon>
        <taxon>Insecta</taxon>
        <taxon>Pterygota</taxon>
        <taxon>Neoptera</taxon>
        <taxon>Endopterygota</taxon>
        <taxon>Coleoptera</taxon>
        <taxon>Polyphaga</taxon>
        <taxon>Cucujiformia</taxon>
        <taxon>Curculionidae</taxon>
        <taxon>Scolytinae</taxon>
        <taxon>Hypothenemus</taxon>
    </lineage>
</organism>
<dbReference type="CDD" id="cd03784">
    <property type="entry name" value="GT1_Gtf-like"/>
    <property type="match status" value="1"/>
</dbReference>
<feature type="transmembrane region" description="Helical" evidence="5">
    <location>
        <begin position="476"/>
        <end position="496"/>
    </location>
</feature>
<proteinExistence type="inferred from homology"/>
<dbReference type="GO" id="GO:0015020">
    <property type="term" value="F:glucuronosyltransferase activity"/>
    <property type="evidence" value="ECO:0007669"/>
    <property type="project" value="UniProtKB-EC"/>
</dbReference>